<comment type="similarity">
    <text evidence="1 4">Belongs to the glutathione peroxidase family.</text>
</comment>
<dbReference type="InterPro" id="IPR036249">
    <property type="entry name" value="Thioredoxin-like_sf"/>
</dbReference>
<sequence length="177" mass="19813">MSNLFKRAFGKVHDASTRLIYGVEQTTQKMSFYSCADKSMDGEAVPMSSFEGNVCLVLVDEYGSRGLKILAFPCNQFGGQEPGSPEEILAFVAKYDKEMAKKLVFFEKADVNGANTREVYSYLKKTCPNEDGTTDIRWNFAKFLVDHEGNAVKRSTNSPFEMKDDIEALLKKKESSA</sequence>
<name>B7G7Y3_PHATC</name>
<dbReference type="eggNOG" id="KOG1651">
    <property type="taxonomic scope" value="Eukaryota"/>
</dbReference>
<dbReference type="STRING" id="556484.B7G7Y3"/>
<dbReference type="InterPro" id="IPR029760">
    <property type="entry name" value="GPX_CS"/>
</dbReference>
<dbReference type="RefSeq" id="XP_002183098.1">
    <property type="nucleotide sequence ID" value="XM_002183062.1"/>
</dbReference>
<protein>
    <recommendedName>
        <fullName evidence="4">Glutathione peroxidase</fullName>
    </recommendedName>
</protein>
<dbReference type="PROSITE" id="PS00763">
    <property type="entry name" value="GLUTATHIONE_PEROXID_2"/>
    <property type="match status" value="1"/>
</dbReference>
<evidence type="ECO:0000256" key="3">
    <source>
        <dbReference type="ARBA" id="ARBA00023002"/>
    </source>
</evidence>
<evidence type="ECO:0000313" key="6">
    <source>
        <dbReference type="Proteomes" id="UP000000759"/>
    </source>
</evidence>
<dbReference type="GO" id="GO:0004601">
    <property type="term" value="F:peroxidase activity"/>
    <property type="evidence" value="ECO:0007669"/>
    <property type="project" value="UniProtKB-KW"/>
</dbReference>
<dbReference type="Pfam" id="PF00255">
    <property type="entry name" value="GSHPx"/>
    <property type="match status" value="1"/>
</dbReference>
<organism evidence="5 6">
    <name type="scientific">Phaeodactylum tricornutum (strain CCAP 1055/1)</name>
    <dbReference type="NCBI Taxonomy" id="556484"/>
    <lineage>
        <taxon>Eukaryota</taxon>
        <taxon>Sar</taxon>
        <taxon>Stramenopiles</taxon>
        <taxon>Ochrophyta</taxon>
        <taxon>Bacillariophyta</taxon>
        <taxon>Bacillariophyceae</taxon>
        <taxon>Bacillariophycidae</taxon>
        <taxon>Naviculales</taxon>
        <taxon>Phaeodactylaceae</taxon>
        <taxon>Phaeodactylum</taxon>
    </lineage>
</organism>
<dbReference type="EMBL" id="CM000620">
    <property type="protein sequence ID" value="EEC45316.1"/>
    <property type="molecule type" value="Genomic_DNA"/>
</dbReference>
<evidence type="ECO:0000313" key="5">
    <source>
        <dbReference type="EMBL" id="EEC45316.1"/>
    </source>
</evidence>
<evidence type="ECO:0000256" key="4">
    <source>
        <dbReference type="RuleBase" id="RU000499"/>
    </source>
</evidence>
<dbReference type="PIRSF" id="PIRSF000303">
    <property type="entry name" value="Glutathion_perox"/>
    <property type="match status" value="1"/>
</dbReference>
<dbReference type="Proteomes" id="UP000000759">
    <property type="component" value="Chromosome 18"/>
</dbReference>
<dbReference type="SUPFAM" id="SSF52833">
    <property type="entry name" value="Thioredoxin-like"/>
    <property type="match status" value="1"/>
</dbReference>
<gene>
    <name evidence="5" type="ORF">PHATRDRAFT_48636</name>
</gene>
<dbReference type="PaxDb" id="2850-Phatr48636"/>
<dbReference type="InterPro" id="IPR000889">
    <property type="entry name" value="Glutathione_peroxidase"/>
</dbReference>
<dbReference type="GeneID" id="7194837"/>
<accession>B7G7Y3</accession>
<reference evidence="6" key="2">
    <citation type="submission" date="2008-08" db="EMBL/GenBank/DDBJ databases">
        <authorList>
            <consortium name="Diatom Consortium"/>
            <person name="Grigoriev I."/>
            <person name="Grimwood J."/>
            <person name="Kuo A."/>
            <person name="Otillar R.P."/>
            <person name="Salamov A."/>
            <person name="Detter J.C."/>
            <person name="Lindquist E."/>
            <person name="Shapiro H."/>
            <person name="Lucas S."/>
            <person name="Glavina del Rio T."/>
            <person name="Pitluck S."/>
            <person name="Rokhsar D."/>
            <person name="Bowler C."/>
        </authorList>
    </citation>
    <scope>GENOME REANNOTATION</scope>
    <source>
        <strain evidence="6">CCAP 1055/1</strain>
    </source>
</reference>
<dbReference type="GO" id="GO:0006979">
    <property type="term" value="P:response to oxidative stress"/>
    <property type="evidence" value="ECO:0007669"/>
    <property type="project" value="InterPro"/>
</dbReference>
<evidence type="ECO:0000256" key="2">
    <source>
        <dbReference type="ARBA" id="ARBA00022559"/>
    </source>
</evidence>
<dbReference type="PRINTS" id="PR01011">
    <property type="entry name" value="GLUTPROXDASE"/>
</dbReference>
<dbReference type="HOGENOM" id="CLU_029507_4_0_1"/>
<proteinExistence type="inferred from homology"/>
<dbReference type="AlphaFoldDB" id="B7G7Y3"/>
<dbReference type="OrthoDB" id="446890at2759"/>
<keyword evidence="6" id="KW-1185">Reference proteome</keyword>
<dbReference type="InParanoid" id="B7G7Y3"/>
<dbReference type="PROSITE" id="PS51355">
    <property type="entry name" value="GLUTATHIONE_PEROXID_3"/>
    <property type="match status" value="1"/>
</dbReference>
<dbReference type="PANTHER" id="PTHR11592:SF78">
    <property type="entry name" value="GLUTATHIONE PEROXIDASE"/>
    <property type="match status" value="1"/>
</dbReference>
<evidence type="ECO:0000256" key="1">
    <source>
        <dbReference type="ARBA" id="ARBA00006926"/>
    </source>
</evidence>
<keyword evidence="3 4" id="KW-0560">Oxidoreductase</keyword>
<dbReference type="Gene3D" id="3.40.30.10">
    <property type="entry name" value="Glutaredoxin"/>
    <property type="match status" value="1"/>
</dbReference>
<dbReference type="KEGG" id="pti:PHATRDRAFT_48636"/>
<keyword evidence="2 4" id="KW-0575">Peroxidase</keyword>
<reference evidence="5 6" key="1">
    <citation type="journal article" date="2008" name="Nature">
        <title>The Phaeodactylum genome reveals the evolutionary history of diatom genomes.</title>
        <authorList>
            <person name="Bowler C."/>
            <person name="Allen A.E."/>
            <person name="Badger J.H."/>
            <person name="Grimwood J."/>
            <person name="Jabbari K."/>
            <person name="Kuo A."/>
            <person name="Maheswari U."/>
            <person name="Martens C."/>
            <person name="Maumus F."/>
            <person name="Otillar R.P."/>
            <person name="Rayko E."/>
            <person name="Salamov A."/>
            <person name="Vandepoele K."/>
            <person name="Beszteri B."/>
            <person name="Gruber A."/>
            <person name="Heijde M."/>
            <person name="Katinka M."/>
            <person name="Mock T."/>
            <person name="Valentin K."/>
            <person name="Verret F."/>
            <person name="Berges J.A."/>
            <person name="Brownlee C."/>
            <person name="Cadoret J.P."/>
            <person name="Chiovitti A."/>
            <person name="Choi C.J."/>
            <person name="Coesel S."/>
            <person name="De Martino A."/>
            <person name="Detter J.C."/>
            <person name="Durkin C."/>
            <person name="Falciatore A."/>
            <person name="Fournet J."/>
            <person name="Haruta M."/>
            <person name="Huysman M.J."/>
            <person name="Jenkins B.D."/>
            <person name="Jiroutova K."/>
            <person name="Jorgensen R.E."/>
            <person name="Joubert Y."/>
            <person name="Kaplan A."/>
            <person name="Kroger N."/>
            <person name="Kroth P.G."/>
            <person name="La Roche J."/>
            <person name="Lindquist E."/>
            <person name="Lommer M."/>
            <person name="Martin-Jezequel V."/>
            <person name="Lopez P.J."/>
            <person name="Lucas S."/>
            <person name="Mangogna M."/>
            <person name="McGinnis K."/>
            <person name="Medlin L.K."/>
            <person name="Montsant A."/>
            <person name="Oudot-Le Secq M.P."/>
            <person name="Napoli C."/>
            <person name="Obornik M."/>
            <person name="Parker M.S."/>
            <person name="Petit J.L."/>
            <person name="Porcel B.M."/>
            <person name="Poulsen N."/>
            <person name="Robison M."/>
            <person name="Rychlewski L."/>
            <person name="Rynearson T.A."/>
            <person name="Schmutz J."/>
            <person name="Shapiro H."/>
            <person name="Siaut M."/>
            <person name="Stanley M."/>
            <person name="Sussman M.R."/>
            <person name="Taylor A.R."/>
            <person name="Vardi A."/>
            <person name="von Dassow P."/>
            <person name="Vyverman W."/>
            <person name="Willis A."/>
            <person name="Wyrwicz L.S."/>
            <person name="Rokhsar D.S."/>
            <person name="Weissenbach J."/>
            <person name="Armbrust E.V."/>
            <person name="Green B.R."/>
            <person name="Van de Peer Y."/>
            <person name="Grigoriev I.V."/>
        </authorList>
    </citation>
    <scope>NUCLEOTIDE SEQUENCE [LARGE SCALE GENOMIC DNA]</scope>
    <source>
        <strain evidence="5 6">CCAP 1055/1</strain>
    </source>
</reference>
<dbReference type="PANTHER" id="PTHR11592">
    <property type="entry name" value="GLUTATHIONE PEROXIDASE"/>
    <property type="match status" value="1"/>
</dbReference>